<accession>A0A2T2WW99</accession>
<sequence>MKKRTILKNSSGQSLPLVVLFMGLIIGAAALTIDYAKVSALRNESQTATSAAALAAAKSLEEQLAPSGTVSGGITLSSTQLSTASSEADAVYQEDIAHTIHHTGLGNVTLTYSVGKPSNPPETAAQLSQSSITAPIYIHASASGTTSMNFGAALGISAASVRPESTAVFYADTSAVNNSNFIPLGMPNTHTYSPGQTFYAYRG</sequence>
<dbReference type="AlphaFoldDB" id="A0A2T2WW99"/>
<comment type="caution">
    <text evidence="2">The sequence shown here is derived from an EMBL/GenBank/DDBJ whole genome shotgun (WGS) entry which is preliminary data.</text>
</comment>
<proteinExistence type="predicted"/>
<feature type="domain" description="Putative Flp pilus-assembly TadG-like N-terminal" evidence="1">
    <location>
        <begin position="12"/>
        <end position="57"/>
    </location>
</feature>
<evidence type="ECO:0000313" key="3">
    <source>
        <dbReference type="Proteomes" id="UP000242699"/>
    </source>
</evidence>
<reference evidence="2 3" key="1">
    <citation type="journal article" date="2014" name="BMC Genomics">
        <title>Comparison of environmental and isolate Sulfobacillus genomes reveals diverse carbon, sulfur, nitrogen, and hydrogen metabolisms.</title>
        <authorList>
            <person name="Justice N.B."/>
            <person name="Norman A."/>
            <person name="Brown C.T."/>
            <person name="Singh A."/>
            <person name="Thomas B.C."/>
            <person name="Banfield J.F."/>
        </authorList>
    </citation>
    <scope>NUCLEOTIDE SEQUENCE [LARGE SCALE GENOMIC DNA]</scope>
    <source>
        <strain evidence="2">AMDSBA1</strain>
    </source>
</reference>
<dbReference type="Proteomes" id="UP000242699">
    <property type="component" value="Unassembled WGS sequence"/>
</dbReference>
<dbReference type="EMBL" id="PXYT01000035">
    <property type="protein sequence ID" value="PSR26510.1"/>
    <property type="molecule type" value="Genomic_DNA"/>
</dbReference>
<dbReference type="InterPro" id="IPR028087">
    <property type="entry name" value="Tad_N"/>
</dbReference>
<gene>
    <name evidence="2" type="ORF">C7B43_13610</name>
</gene>
<evidence type="ECO:0000259" key="1">
    <source>
        <dbReference type="Pfam" id="PF13400"/>
    </source>
</evidence>
<evidence type="ECO:0000313" key="2">
    <source>
        <dbReference type="EMBL" id="PSR26510.1"/>
    </source>
</evidence>
<protein>
    <recommendedName>
        <fullName evidence="1">Putative Flp pilus-assembly TadG-like N-terminal domain-containing protein</fullName>
    </recommendedName>
</protein>
<name>A0A2T2WW99_9FIRM</name>
<organism evidence="2 3">
    <name type="scientific">Sulfobacillus benefaciens</name>
    <dbReference type="NCBI Taxonomy" id="453960"/>
    <lineage>
        <taxon>Bacteria</taxon>
        <taxon>Bacillati</taxon>
        <taxon>Bacillota</taxon>
        <taxon>Clostridia</taxon>
        <taxon>Eubacteriales</taxon>
        <taxon>Clostridiales Family XVII. Incertae Sedis</taxon>
        <taxon>Sulfobacillus</taxon>
    </lineage>
</organism>
<dbReference type="Pfam" id="PF13400">
    <property type="entry name" value="Tad"/>
    <property type="match status" value="1"/>
</dbReference>
<feature type="non-terminal residue" evidence="2">
    <location>
        <position position="203"/>
    </location>
</feature>